<dbReference type="EMBL" id="KP136319">
    <property type="protein sequence ID" value="AJF96789.1"/>
    <property type="molecule type" value="Genomic_DNA"/>
</dbReference>
<dbReference type="RefSeq" id="YP_009119024.1">
    <property type="nucleotide sequence ID" value="NC_026440.1"/>
</dbReference>
<dbReference type="KEGG" id="vg:23461706"/>
<organism evidence="1 2">
    <name type="scientific">Pandoravirus inopinatum</name>
    <dbReference type="NCBI Taxonomy" id="1605721"/>
    <lineage>
        <taxon>Viruses</taxon>
        <taxon>Pandoravirus</taxon>
    </lineage>
</organism>
<proteinExistence type="predicted"/>
<dbReference type="GeneID" id="23461706"/>
<reference evidence="1 2" key="1">
    <citation type="journal article" date="2015" name="Parasitol. Res.">
        <title>Viruses in close associations with free-living amoebae.</title>
        <authorList>
            <person name="Scheid P."/>
        </authorList>
    </citation>
    <scope>NUCLEOTIDE SEQUENCE [LARGE SCALE GENOMIC DNA]</scope>
    <source>
        <strain evidence="1">KlaHel</strain>
    </source>
</reference>
<evidence type="ECO:0000313" key="2">
    <source>
        <dbReference type="Proteomes" id="UP000202511"/>
    </source>
</evidence>
<evidence type="ECO:0000313" key="1">
    <source>
        <dbReference type="EMBL" id="AJF96789.1"/>
    </source>
</evidence>
<protein>
    <submittedName>
        <fullName evidence="1">Uncharacterized protein</fullName>
    </submittedName>
</protein>
<sequence length="343" mass="36940">MSTETNKRPAPAAKDHCGRDPARRFAETLAALTASSGGDVYDPYADRGWMGAVQRCDSGFGALARLRADRAPEVASNAPFTPAAPMAASLGPLKGSARESTDAVFAWIRAAILDDHNLAWDAIDLEEADDEDEDSCFHVIEWLGDCLSLAVSAEERADRATDRTAALDPTGMCAKACRRVPNALVEAMWALEQLEEGAWRGNVRARPGLAEPHGEAMCLRLATVAAAKRLAPDLDEIAHVFDRPALGNRVSHIGRVYRDAMRHRLDWAYDTYAALADKVDDMRARGDPAPPGHVPTPRSTAAWFASRSGGLLPAGLDRVIAPRPAKRVCLGSPDADAREITID</sequence>
<dbReference type="Proteomes" id="UP000202511">
    <property type="component" value="Segment"/>
</dbReference>
<name>A0A0B5J031_9VIRU</name>
<accession>A0A0B5J031</accession>